<gene>
    <name evidence="1" type="ORF">FRZ61_21710</name>
</gene>
<accession>A0A5J6MY21</accession>
<dbReference type="KEGG" id="hadh:FRZ61_21710"/>
<evidence type="ECO:0000313" key="2">
    <source>
        <dbReference type="Proteomes" id="UP000325797"/>
    </source>
</evidence>
<evidence type="ECO:0000313" key="1">
    <source>
        <dbReference type="EMBL" id="QEX22241.1"/>
    </source>
</evidence>
<dbReference type="RefSeq" id="WP_191909394.1">
    <property type="nucleotide sequence ID" value="NZ_DASZSC010000138.1"/>
</dbReference>
<protein>
    <recommendedName>
        <fullName evidence="3">Lipoprotein</fullName>
    </recommendedName>
</protein>
<dbReference type="PROSITE" id="PS51257">
    <property type="entry name" value="PROKAR_LIPOPROTEIN"/>
    <property type="match status" value="1"/>
</dbReference>
<dbReference type="Proteomes" id="UP000325797">
    <property type="component" value="Chromosome"/>
</dbReference>
<dbReference type="AlphaFoldDB" id="A0A5J6MY21"/>
<organism evidence="1 2">
    <name type="scientific">Hypericibacter adhaerens</name>
    <dbReference type="NCBI Taxonomy" id="2602016"/>
    <lineage>
        <taxon>Bacteria</taxon>
        <taxon>Pseudomonadati</taxon>
        <taxon>Pseudomonadota</taxon>
        <taxon>Alphaproteobacteria</taxon>
        <taxon>Rhodospirillales</taxon>
        <taxon>Dongiaceae</taxon>
        <taxon>Hypericibacter</taxon>
    </lineage>
</organism>
<evidence type="ECO:0008006" key="3">
    <source>
        <dbReference type="Google" id="ProtNLM"/>
    </source>
</evidence>
<reference evidence="1 2" key="1">
    <citation type="submission" date="2019-08" db="EMBL/GenBank/DDBJ databases">
        <title>Hyperibacter terrae gen. nov., sp. nov. and Hyperibacter viscosus sp. nov., two new members in the family Rhodospirillaceae isolated from the rhizosphere of Hypericum perforatum.</title>
        <authorList>
            <person name="Noviana Z."/>
        </authorList>
    </citation>
    <scope>NUCLEOTIDE SEQUENCE [LARGE SCALE GENOMIC DNA]</scope>
    <source>
        <strain evidence="1 2">R5959</strain>
    </source>
</reference>
<keyword evidence="2" id="KW-1185">Reference proteome</keyword>
<proteinExistence type="predicted"/>
<sequence>MERRVAISLQRCLPLLVAAGLAGCAGETKQAAGLSRETRSENYCARLAGTGTGYYDQSLLLECRREEYTAAARVRGRKVPGDVDAGCAATASMGDPLLLFSWSRYALCVERLAPPPAEP</sequence>
<dbReference type="EMBL" id="CP042582">
    <property type="protein sequence ID" value="QEX22241.1"/>
    <property type="molecule type" value="Genomic_DNA"/>
</dbReference>
<name>A0A5J6MY21_9PROT</name>